<accession>A0A511NHC8</accession>
<evidence type="ECO:0000256" key="7">
    <source>
        <dbReference type="ARBA" id="ARBA00023237"/>
    </source>
</evidence>
<dbReference type="InterPro" id="IPR023707">
    <property type="entry name" value="OM_assembly_BamA"/>
</dbReference>
<evidence type="ECO:0000256" key="9">
    <source>
        <dbReference type="SAM" id="SignalP"/>
    </source>
</evidence>
<keyword evidence="4 9" id="KW-0732">Signal</keyword>
<evidence type="ECO:0000256" key="2">
    <source>
        <dbReference type="ARBA" id="ARBA00022452"/>
    </source>
</evidence>
<gene>
    <name evidence="11" type="ORF">EB1_19990</name>
</gene>
<dbReference type="PANTHER" id="PTHR12815:SF47">
    <property type="entry name" value="TRANSLOCATION AND ASSEMBLY MODULE SUBUNIT TAMA"/>
    <property type="match status" value="1"/>
</dbReference>
<dbReference type="Proteomes" id="UP000321245">
    <property type="component" value="Unassembled WGS sequence"/>
</dbReference>
<feature type="signal peptide" evidence="9">
    <location>
        <begin position="1"/>
        <end position="18"/>
    </location>
</feature>
<dbReference type="GO" id="GO:0009279">
    <property type="term" value="C:cell outer membrane"/>
    <property type="evidence" value="ECO:0007669"/>
    <property type="project" value="UniProtKB-UniRule"/>
</dbReference>
<proteinExistence type="predicted"/>
<dbReference type="Gene3D" id="2.40.160.50">
    <property type="entry name" value="membrane protein fhac: a member of the omp85/tpsb transporter family"/>
    <property type="match status" value="1"/>
</dbReference>
<dbReference type="AlphaFoldDB" id="A0A511NHC8"/>
<evidence type="ECO:0000259" key="10">
    <source>
        <dbReference type="PROSITE" id="PS51779"/>
    </source>
</evidence>
<dbReference type="InterPro" id="IPR010827">
    <property type="entry name" value="BamA/TamA_POTRA"/>
</dbReference>
<dbReference type="GeneID" id="84650289"/>
<dbReference type="Pfam" id="PF07244">
    <property type="entry name" value="POTRA"/>
    <property type="match status" value="4"/>
</dbReference>
<dbReference type="Pfam" id="PF01103">
    <property type="entry name" value="Omp85"/>
    <property type="match status" value="1"/>
</dbReference>
<dbReference type="STRING" id="1218108.GCA_000382425_02137"/>
<dbReference type="PANTHER" id="PTHR12815">
    <property type="entry name" value="SORTING AND ASSEMBLY MACHINERY SAMM50 PROTEIN FAMILY MEMBER"/>
    <property type="match status" value="1"/>
</dbReference>
<organism evidence="11 12">
    <name type="scientific">Empedobacter brevis NBRC 14943 = ATCC 43319</name>
    <dbReference type="NCBI Taxonomy" id="1218108"/>
    <lineage>
        <taxon>Bacteria</taxon>
        <taxon>Pseudomonadati</taxon>
        <taxon>Bacteroidota</taxon>
        <taxon>Flavobacteriia</taxon>
        <taxon>Flavobacteriales</taxon>
        <taxon>Weeksellaceae</taxon>
        <taxon>Empedobacter</taxon>
    </lineage>
</organism>
<feature type="domain" description="POTRA" evidence="10">
    <location>
        <begin position="292"/>
        <end position="375"/>
    </location>
</feature>
<reference evidence="11 12" key="1">
    <citation type="submission" date="2019-07" db="EMBL/GenBank/DDBJ databases">
        <title>Whole genome shotgun sequence of Empedobacter brevis NBRC 14943.</title>
        <authorList>
            <person name="Hosoyama A."/>
            <person name="Uohara A."/>
            <person name="Ohji S."/>
            <person name="Ichikawa N."/>
        </authorList>
    </citation>
    <scope>NUCLEOTIDE SEQUENCE [LARGE SCALE GENOMIC DNA]</scope>
    <source>
        <strain evidence="11 12">NBRC 14943</strain>
    </source>
</reference>
<protein>
    <recommendedName>
        <fullName evidence="8">Outer membrane protein assembly factor BamA</fullName>
    </recommendedName>
</protein>
<keyword evidence="2" id="KW-1134">Transmembrane beta strand</keyword>
<comment type="caution">
    <text evidence="11">The sequence shown here is derived from an EMBL/GenBank/DDBJ whole genome shotgun (WGS) entry which is preliminary data.</text>
</comment>
<sequence>MKKIFWTMCMLGAYMAQAQIVDSTKTIDSTQQDNFVLDYTNAKTFKLKDIIVTGDSKYSKNQIIRYAGFAIGEEIELPGTKVNNAVKKLWRSNIFSDIDLYVDKIEGDQVTLELALVSVPSLGEIKINGVKKSQREDLIKQNKLNPGVKITQSLINTTNNKIKDYYTGKGYPNTIINVDRQPIVGKEDEENITLNVNRGERVKIKNIVFEGNENLTASRLRKKGMKNTKRKSINIFKSSKMIPEKFQEDLKTLVEEYKSVGFRDAKVDSYDIEKVDDKNLLVKIKVNEGKPYFLGDVTFSGNSIYTSEQLQRIFGYKTGDRYDAVGINKKISGSEKDDDISTLYMDRGYLFARAIPVEKSVKNDTIDLEIKIFEGTQATLNKVTINGNTEAHDHILYRELRTKPGDLFSKSDIKRTMMELASLGYLEPTQIVPDIQPNQDNNTVDVEWKVAPKSSSQVELQGGYGAGTFIGTLGLTFGNFSIKNLFNRKAWKPVPMGDGQQFSLRAQAGNGYKNYSLSFVEPWIGGKRPTALSTSVYYSQYNYRDSYGQKANLDILGASVGLTKLLTWPDDYFRLSNSVSYQLYNFDNYNMSVGNLQYENGSSNNLNYTLGLTRNSAGPDPIFPQSGSEISLSFTTTVPYSLFKEKDYNNMSDVEKFKWLEYYKFKAKAYFYKELAGKLVLKAGGEFGVLGTYNRKIGTIPFERFYLGGTGLNQNRFDGREIISLRGYEDATNSGGQTGDITPEGGGTIYNKYSLELRYPITMSQTAKIYALTFAEGGNVWNNTSEFKPFELKRSAGAGVRIYMPAFGLLGFDFGYGFDKGFGQTERSGWQTHFIIGQQF</sequence>
<dbReference type="Gene3D" id="3.10.20.310">
    <property type="entry name" value="membrane protein fhac"/>
    <property type="match status" value="5"/>
</dbReference>
<dbReference type="EMBL" id="BJXC01000013">
    <property type="protein sequence ID" value="GEM52209.1"/>
    <property type="molecule type" value="Genomic_DNA"/>
</dbReference>
<dbReference type="NCBIfam" id="TIGR03303">
    <property type="entry name" value="OM_YaeT"/>
    <property type="match status" value="1"/>
</dbReference>
<evidence type="ECO:0000256" key="4">
    <source>
        <dbReference type="ARBA" id="ARBA00022729"/>
    </source>
</evidence>
<evidence type="ECO:0000313" key="11">
    <source>
        <dbReference type="EMBL" id="GEM52209.1"/>
    </source>
</evidence>
<evidence type="ECO:0000256" key="5">
    <source>
        <dbReference type="ARBA" id="ARBA00022737"/>
    </source>
</evidence>
<keyword evidence="7" id="KW-0998">Cell outer membrane</keyword>
<dbReference type="GO" id="GO:0071709">
    <property type="term" value="P:membrane assembly"/>
    <property type="evidence" value="ECO:0007669"/>
    <property type="project" value="InterPro"/>
</dbReference>
<name>A0A511NHC8_9FLAO</name>
<evidence type="ECO:0000256" key="6">
    <source>
        <dbReference type="ARBA" id="ARBA00023136"/>
    </source>
</evidence>
<evidence type="ECO:0000313" key="12">
    <source>
        <dbReference type="Proteomes" id="UP000321245"/>
    </source>
</evidence>
<dbReference type="InterPro" id="IPR039910">
    <property type="entry name" value="D15-like"/>
</dbReference>
<comment type="subcellular location">
    <subcellularLocation>
        <location evidence="1">Membrane</location>
    </subcellularLocation>
</comment>
<keyword evidence="5" id="KW-0677">Repeat</keyword>
<feature type="chain" id="PRO_5022192697" description="Outer membrane protein assembly factor BamA" evidence="9">
    <location>
        <begin position="19"/>
        <end position="840"/>
    </location>
</feature>
<dbReference type="RefSeq" id="WP_026357544.1">
    <property type="nucleotide sequence ID" value="NZ_BJXC01000013.1"/>
</dbReference>
<dbReference type="PIRSF" id="PIRSF006076">
    <property type="entry name" value="OM_assembly_OMP85"/>
    <property type="match status" value="1"/>
</dbReference>
<dbReference type="InterPro" id="IPR034746">
    <property type="entry name" value="POTRA"/>
</dbReference>
<keyword evidence="12" id="KW-1185">Reference proteome</keyword>
<keyword evidence="6" id="KW-0472">Membrane</keyword>
<dbReference type="PROSITE" id="PS51779">
    <property type="entry name" value="POTRA"/>
    <property type="match status" value="1"/>
</dbReference>
<dbReference type="InterPro" id="IPR000184">
    <property type="entry name" value="Bac_surfAg_D15"/>
</dbReference>
<keyword evidence="3" id="KW-0812">Transmembrane</keyword>
<evidence type="ECO:0000256" key="3">
    <source>
        <dbReference type="ARBA" id="ARBA00022692"/>
    </source>
</evidence>
<evidence type="ECO:0000256" key="1">
    <source>
        <dbReference type="ARBA" id="ARBA00004370"/>
    </source>
</evidence>
<evidence type="ECO:0000256" key="8">
    <source>
        <dbReference type="NCBIfam" id="TIGR03303"/>
    </source>
</evidence>